<dbReference type="InterPro" id="IPR010941">
    <property type="entry name" value="PhaC_N"/>
</dbReference>
<evidence type="ECO:0000259" key="6">
    <source>
        <dbReference type="Pfam" id="PF07167"/>
    </source>
</evidence>
<dbReference type="SUPFAM" id="SSF53474">
    <property type="entry name" value="alpha/beta-Hydrolases"/>
    <property type="match status" value="1"/>
</dbReference>
<dbReference type="InterPro" id="IPR010963">
    <property type="entry name" value="PHA_synth_I"/>
</dbReference>
<protein>
    <submittedName>
        <fullName evidence="7">Polyhydroxyalkanoic acid synthase</fullName>
    </submittedName>
</protein>
<accession>A0A0A8K3I9</accession>
<dbReference type="Pfam" id="PF07167">
    <property type="entry name" value="PhaC_N"/>
    <property type="match status" value="1"/>
</dbReference>
<evidence type="ECO:0000256" key="5">
    <source>
        <dbReference type="SAM" id="MobiDB-lite"/>
    </source>
</evidence>
<evidence type="ECO:0000256" key="1">
    <source>
        <dbReference type="ARBA" id="ARBA00004496"/>
    </source>
</evidence>
<dbReference type="GO" id="GO:0016746">
    <property type="term" value="F:acyltransferase activity"/>
    <property type="evidence" value="ECO:0007669"/>
    <property type="project" value="UniProtKB-KW"/>
</dbReference>
<keyword evidence="8" id="KW-1185">Reference proteome</keyword>
<comment type="subcellular location">
    <subcellularLocation>
        <location evidence="1">Cytoplasm</location>
    </subcellularLocation>
</comment>
<dbReference type="PANTHER" id="PTHR36837">
    <property type="entry name" value="POLY(3-HYDROXYALKANOATE) POLYMERASE SUBUNIT PHAC"/>
    <property type="match status" value="1"/>
</dbReference>
<evidence type="ECO:0000256" key="4">
    <source>
        <dbReference type="ARBA" id="ARBA00023315"/>
    </source>
</evidence>
<feature type="domain" description="Poly-beta-hydroxybutyrate polymerase N-terminal" evidence="6">
    <location>
        <begin position="128"/>
        <end position="299"/>
    </location>
</feature>
<reference evidence="7 8" key="1">
    <citation type="submission" date="2014-09" db="EMBL/GenBank/DDBJ databases">
        <title>Genome sequencing of Methyloceanibacter caenitepidi Gela4.</title>
        <authorList>
            <person name="Takeuchi M."/>
            <person name="Susumu S."/>
            <person name="Kamagata Y."/>
            <person name="Oshima K."/>
            <person name="Hattori M."/>
            <person name="Iwasaki W."/>
        </authorList>
    </citation>
    <scope>NUCLEOTIDE SEQUENCE [LARGE SCALE GENOMIC DNA]</scope>
    <source>
        <strain evidence="7 8">Gela4</strain>
    </source>
</reference>
<evidence type="ECO:0000313" key="8">
    <source>
        <dbReference type="Proteomes" id="UP000031643"/>
    </source>
</evidence>
<dbReference type="Gene3D" id="3.40.50.1820">
    <property type="entry name" value="alpha/beta hydrolase"/>
    <property type="match status" value="1"/>
</dbReference>
<dbReference type="InterPro" id="IPR051321">
    <property type="entry name" value="PHA/PHB_synthase"/>
</dbReference>
<keyword evidence="4" id="KW-0012">Acyltransferase</keyword>
<dbReference type="InterPro" id="IPR029058">
    <property type="entry name" value="AB_hydrolase_fold"/>
</dbReference>
<dbReference type="GO" id="GO:0005737">
    <property type="term" value="C:cytoplasm"/>
    <property type="evidence" value="ECO:0007669"/>
    <property type="project" value="UniProtKB-SubCell"/>
</dbReference>
<keyword evidence="3" id="KW-0808">Transferase</keyword>
<evidence type="ECO:0000256" key="2">
    <source>
        <dbReference type="ARBA" id="ARBA00022490"/>
    </source>
</evidence>
<dbReference type="Proteomes" id="UP000031643">
    <property type="component" value="Chromosome"/>
</dbReference>
<dbReference type="AlphaFoldDB" id="A0A0A8K3I9"/>
<dbReference type="PANTHER" id="PTHR36837:SF5">
    <property type="entry name" value="POLY-3-HYDROXYBUTYRATE SYNTHASE"/>
    <property type="match status" value="1"/>
</dbReference>
<sequence>MRDDGRDGKAGAGGPTGGDKTEDEAQDTMNFDAFARNMVRLFDQGAKVASSLAERNASSGNSPYSVASEVGEAAKTLGSVAQALVSNPSKLAAAQGDLFSSYANLWGRSVRKFLGEDVEPVAEPDPGDNRFNDPGWSENQYFDFWKQAYLITSRWAEDVTKNTEGVDDKTRRKAMFYLGQVLSAMSPSNNPFTNPEVVRTTLATNAENLVQGMALLAEDIGQSKDLLRVSQTDLSAFEVGRDLAITPGKVIYQNELIQLIQYEPTTEEVSKTPLIIAPPWINKYYILDLKPEKSLVKYAVDQGFTVFMISWVNPDSNLAQKTFEDYMHQGILKAVEVVNRQLGLHHVNLMGYCVGGTLLASALAYCAAKGDDRIATATFLTAQVDFTEAGDLLMFIDDAQLKSLEEMMAERGYLDGSRMAAVFNMLRPKDLIWPYVVNNYLLGKKPFPFDLLFWNADSTRMPAANHAFYLREFYHENRLSKGEMELGGVKLDLSKITIPIYELFTREDHIAPAASVYRGSQLYGGDVRLVMAGSGHIAGVVNPPAKKKYQYWTGKPAETFEAWVEAAKEVPGSWWPDWAAWLQNLSGEKVPARDPSTGLFPPIEDAPGSYVKAHD</sequence>
<proteinExistence type="predicted"/>
<dbReference type="HOGENOM" id="CLU_017387_1_0_5"/>
<organism evidence="7 8">
    <name type="scientific">Methyloceanibacter caenitepidi</name>
    <dbReference type="NCBI Taxonomy" id="1384459"/>
    <lineage>
        <taxon>Bacteria</taxon>
        <taxon>Pseudomonadati</taxon>
        <taxon>Pseudomonadota</taxon>
        <taxon>Alphaproteobacteria</taxon>
        <taxon>Hyphomicrobiales</taxon>
        <taxon>Hyphomicrobiaceae</taxon>
        <taxon>Methyloceanibacter</taxon>
    </lineage>
</organism>
<name>A0A0A8K3I9_9HYPH</name>
<dbReference type="NCBIfam" id="TIGR01838">
    <property type="entry name" value="PHA_synth_I"/>
    <property type="match status" value="1"/>
</dbReference>
<feature type="region of interest" description="Disordered" evidence="5">
    <location>
        <begin position="1"/>
        <end position="24"/>
    </location>
</feature>
<evidence type="ECO:0000256" key="3">
    <source>
        <dbReference type="ARBA" id="ARBA00022679"/>
    </source>
</evidence>
<dbReference type="STRING" id="1384459.GL4_2011"/>
<gene>
    <name evidence="7" type="ORF">GL4_2011</name>
</gene>
<dbReference type="GO" id="GO:0042619">
    <property type="term" value="P:poly-hydroxybutyrate biosynthetic process"/>
    <property type="evidence" value="ECO:0007669"/>
    <property type="project" value="InterPro"/>
</dbReference>
<evidence type="ECO:0000313" key="7">
    <source>
        <dbReference type="EMBL" id="BAQ17460.1"/>
    </source>
</evidence>
<dbReference type="RefSeq" id="WP_342016307.1">
    <property type="nucleotide sequence ID" value="NZ_AP014648.1"/>
</dbReference>
<dbReference type="EMBL" id="AP014648">
    <property type="protein sequence ID" value="BAQ17460.1"/>
    <property type="molecule type" value="Genomic_DNA"/>
</dbReference>
<keyword evidence="2" id="KW-0963">Cytoplasm</keyword>
<dbReference type="KEGG" id="mcg:GL4_2011"/>